<dbReference type="RefSeq" id="WP_060626052.1">
    <property type="nucleotide sequence ID" value="NZ_LCZJ02000037.1"/>
</dbReference>
<protein>
    <recommendedName>
        <fullName evidence="4">HTH araC/xylS-type domain-containing protein</fullName>
    </recommendedName>
</protein>
<dbReference type="Gene3D" id="1.10.10.60">
    <property type="entry name" value="Homeodomain-like"/>
    <property type="match status" value="2"/>
</dbReference>
<keyword evidence="2" id="KW-0238">DNA-binding</keyword>
<dbReference type="InterPro" id="IPR009057">
    <property type="entry name" value="Homeodomain-like_sf"/>
</dbReference>
<keyword evidence="6" id="KW-1185">Reference proteome</keyword>
<accession>A0A0W1ARJ7</accession>
<dbReference type="PANTHER" id="PTHR43280:SF28">
    <property type="entry name" value="HTH-TYPE TRANSCRIPTIONAL ACTIVATOR RHAS"/>
    <property type="match status" value="1"/>
</dbReference>
<dbReference type="AlphaFoldDB" id="A0A0W1ARJ7"/>
<dbReference type="Pfam" id="PF12833">
    <property type="entry name" value="HTH_18"/>
    <property type="match status" value="1"/>
</dbReference>
<dbReference type="GO" id="GO:0003700">
    <property type="term" value="F:DNA-binding transcription factor activity"/>
    <property type="evidence" value="ECO:0007669"/>
    <property type="project" value="InterPro"/>
</dbReference>
<sequence>MLDITAVLERNMAKNRYQNYMHPSYEHEKKLVYAIQRIDREGAIKILNEINLLERANLSPKPLQSLKYSLVASCTIFTRAIIEAGVDSESAFILSDHYINLIDESDSIVKTVEIEYLMLNSFISVISTHRSYSYGPIINKTIAYIKKHIEEKPTLERVAEIVQLHPNYLATLFKQETGSTVLNFIHKERIDAIKNFLIHTNMALQDISDIFGFASSAYFSTYCKTHLGMTAREYRKDHMK</sequence>
<evidence type="ECO:0000313" key="5">
    <source>
        <dbReference type="EMBL" id="KTD83974.1"/>
    </source>
</evidence>
<keyword evidence="1" id="KW-0805">Transcription regulation</keyword>
<evidence type="ECO:0000313" key="6">
    <source>
        <dbReference type="Proteomes" id="UP000054709"/>
    </source>
</evidence>
<proteinExistence type="predicted"/>
<gene>
    <name evidence="5" type="ORF">UQ64_27800</name>
</gene>
<dbReference type="OrthoDB" id="2582835at2"/>
<evidence type="ECO:0000256" key="1">
    <source>
        <dbReference type="ARBA" id="ARBA00023015"/>
    </source>
</evidence>
<keyword evidence="3" id="KW-0804">Transcription</keyword>
<dbReference type="GO" id="GO:0043565">
    <property type="term" value="F:sequence-specific DNA binding"/>
    <property type="evidence" value="ECO:0007669"/>
    <property type="project" value="InterPro"/>
</dbReference>
<evidence type="ECO:0000256" key="2">
    <source>
        <dbReference type="ARBA" id="ARBA00023125"/>
    </source>
</evidence>
<name>A0A0W1ARJ7_9BACL</name>
<dbReference type="PROSITE" id="PS01124">
    <property type="entry name" value="HTH_ARAC_FAMILY_2"/>
    <property type="match status" value="1"/>
</dbReference>
<dbReference type="PANTHER" id="PTHR43280">
    <property type="entry name" value="ARAC-FAMILY TRANSCRIPTIONAL REGULATOR"/>
    <property type="match status" value="1"/>
</dbReference>
<dbReference type="InterPro" id="IPR018060">
    <property type="entry name" value="HTH_AraC"/>
</dbReference>
<organism evidence="5 6">
    <name type="scientific">Paenibacillus etheri</name>
    <dbReference type="NCBI Taxonomy" id="1306852"/>
    <lineage>
        <taxon>Bacteria</taxon>
        <taxon>Bacillati</taxon>
        <taxon>Bacillota</taxon>
        <taxon>Bacilli</taxon>
        <taxon>Bacillales</taxon>
        <taxon>Paenibacillaceae</taxon>
        <taxon>Paenibacillus</taxon>
    </lineage>
</organism>
<reference evidence="5 6" key="1">
    <citation type="journal article" date="2015" name="Int. Biodeterior. Biodegradation">
        <title>Physiological and genetic screening methods for the isolation of methyl tert-butyl ether-degrading bacteria for bioremediation purposes.</title>
        <authorList>
            <person name="Guisado I.M."/>
            <person name="Purswani J."/>
            <person name="Gonzalez Lopez J."/>
            <person name="Pozo C."/>
        </authorList>
    </citation>
    <scope>NUCLEOTIDE SEQUENCE [LARGE SCALE GENOMIC DNA]</scope>
    <source>
        <strain evidence="5 6">SH7</strain>
    </source>
</reference>
<evidence type="ECO:0000259" key="4">
    <source>
        <dbReference type="PROSITE" id="PS01124"/>
    </source>
</evidence>
<feature type="domain" description="HTH araC/xylS-type" evidence="4">
    <location>
        <begin position="139"/>
        <end position="237"/>
    </location>
</feature>
<comment type="caution">
    <text evidence="5">The sequence shown here is derived from an EMBL/GenBank/DDBJ whole genome shotgun (WGS) entry which is preliminary data.</text>
</comment>
<dbReference type="EMBL" id="LCZJ02000037">
    <property type="protein sequence ID" value="KTD83974.1"/>
    <property type="molecule type" value="Genomic_DNA"/>
</dbReference>
<evidence type="ECO:0000256" key="3">
    <source>
        <dbReference type="ARBA" id="ARBA00023163"/>
    </source>
</evidence>
<dbReference type="Proteomes" id="UP000054709">
    <property type="component" value="Unassembled WGS sequence"/>
</dbReference>
<dbReference type="SMART" id="SM00342">
    <property type="entry name" value="HTH_ARAC"/>
    <property type="match status" value="1"/>
</dbReference>
<dbReference type="SUPFAM" id="SSF46689">
    <property type="entry name" value="Homeodomain-like"/>
    <property type="match status" value="2"/>
</dbReference>